<dbReference type="Gene3D" id="3.40.1700.10">
    <property type="entry name" value="DNA integrity scanning protein, DisA, N-terminal domain"/>
    <property type="match status" value="1"/>
</dbReference>
<keyword evidence="4 6" id="KW-0547">Nucleotide-binding</keyword>
<name>A0A445MYH5_9BACT</name>
<dbReference type="AlphaFoldDB" id="A0A445MYH5"/>
<evidence type="ECO:0000256" key="2">
    <source>
        <dbReference type="ARBA" id="ARBA00022679"/>
    </source>
</evidence>
<evidence type="ECO:0000256" key="4">
    <source>
        <dbReference type="ARBA" id="ARBA00022741"/>
    </source>
</evidence>
<accession>A0A445MYH5</accession>
<keyword evidence="5 6" id="KW-0067">ATP-binding</keyword>
<dbReference type="GO" id="GO:0004016">
    <property type="term" value="F:adenylate cyclase activity"/>
    <property type="evidence" value="ECO:0007669"/>
    <property type="project" value="UniProtKB-UniRule"/>
</dbReference>
<keyword evidence="6" id="KW-1133">Transmembrane helix</keyword>
<keyword evidence="3 6" id="KW-0548">Nucleotidyltransferase</keyword>
<dbReference type="GO" id="GO:0006171">
    <property type="term" value="P:cAMP biosynthetic process"/>
    <property type="evidence" value="ECO:0007669"/>
    <property type="project" value="InterPro"/>
</dbReference>
<organism evidence="8">
    <name type="scientific">uncultured Desulfobacterium sp</name>
    <dbReference type="NCBI Taxonomy" id="201089"/>
    <lineage>
        <taxon>Bacteria</taxon>
        <taxon>Pseudomonadati</taxon>
        <taxon>Thermodesulfobacteriota</taxon>
        <taxon>Desulfobacteria</taxon>
        <taxon>Desulfobacterales</taxon>
        <taxon>Desulfobacteriaceae</taxon>
        <taxon>Desulfobacterium</taxon>
        <taxon>environmental samples</taxon>
    </lineage>
</organism>
<evidence type="ECO:0000256" key="3">
    <source>
        <dbReference type="ARBA" id="ARBA00022695"/>
    </source>
</evidence>
<dbReference type="InterPro" id="IPR003390">
    <property type="entry name" value="DNA_integrity_scan_DisA_N"/>
</dbReference>
<feature type="transmembrane region" description="Helical" evidence="6">
    <location>
        <begin position="264"/>
        <end position="284"/>
    </location>
</feature>
<comment type="similarity">
    <text evidence="6">Belongs to the adenylate cyclase family. DacA/CdaA subfamily.</text>
</comment>
<dbReference type="GO" id="GO:0005524">
    <property type="term" value="F:ATP binding"/>
    <property type="evidence" value="ECO:0007669"/>
    <property type="project" value="UniProtKB-UniRule"/>
</dbReference>
<dbReference type="InterPro" id="IPR012505">
    <property type="entry name" value="YbbR"/>
</dbReference>
<reference evidence="8" key="1">
    <citation type="submission" date="2018-01" db="EMBL/GenBank/DDBJ databases">
        <authorList>
            <person name="Regsiter A."/>
            <person name="William W."/>
        </authorList>
    </citation>
    <scope>NUCLEOTIDE SEQUENCE</scope>
    <source>
        <strain evidence="8">TRIP AH-1</strain>
    </source>
</reference>
<dbReference type="InterPro" id="IPR036888">
    <property type="entry name" value="DNA_integrity_DisA_N_sf"/>
</dbReference>
<dbReference type="SUPFAM" id="SSF143597">
    <property type="entry name" value="YojJ-like"/>
    <property type="match status" value="1"/>
</dbReference>
<feature type="domain" description="DAC" evidence="7">
    <location>
        <begin position="81"/>
        <end position="240"/>
    </location>
</feature>
<evidence type="ECO:0000256" key="6">
    <source>
        <dbReference type="HAMAP-Rule" id="MF_01499"/>
    </source>
</evidence>
<feature type="transmembrane region" description="Helical" evidence="6">
    <location>
        <begin position="55"/>
        <end position="80"/>
    </location>
</feature>
<dbReference type="InterPro" id="IPR050338">
    <property type="entry name" value="DisA"/>
</dbReference>
<dbReference type="EC" id="2.7.7.85" evidence="6"/>
<gene>
    <name evidence="6" type="primary">dacA</name>
    <name evidence="8" type="ORF">PITCH_A240021</name>
</gene>
<dbReference type="PANTHER" id="PTHR34185">
    <property type="entry name" value="DIADENYLATE CYCLASE"/>
    <property type="match status" value="1"/>
</dbReference>
<dbReference type="Pfam" id="PF07949">
    <property type="entry name" value="YbbR"/>
    <property type="match status" value="2"/>
</dbReference>
<evidence type="ECO:0000256" key="1">
    <source>
        <dbReference type="ARBA" id="ARBA00000877"/>
    </source>
</evidence>
<protein>
    <recommendedName>
        <fullName evidence="6">Diadenylate cyclase</fullName>
        <shortName evidence="6">DAC</shortName>
        <ecNumber evidence="6">2.7.7.85</ecNumber>
    </recommendedName>
    <alternativeName>
        <fullName evidence="6">Cyclic-di-AMP synthase</fullName>
        <shortName evidence="6">c-di-AMP synthase</shortName>
    </alternativeName>
</protein>
<dbReference type="InterPro" id="IPR034701">
    <property type="entry name" value="CdaA"/>
</dbReference>
<evidence type="ECO:0000256" key="5">
    <source>
        <dbReference type="ARBA" id="ARBA00022840"/>
    </source>
</evidence>
<dbReference type="HAMAP" id="MF_01499">
    <property type="entry name" value="DacA"/>
    <property type="match status" value="1"/>
</dbReference>
<comment type="function">
    <text evidence="6">Catalyzes the condensation of 2 ATP molecules into cyclic di-AMP (c-di-AMP), a second messenger used to regulate differing processes in different bacteria.</text>
</comment>
<keyword evidence="6" id="KW-0812">Transmembrane</keyword>
<dbReference type="GO" id="GO:0106408">
    <property type="term" value="F:diadenylate cyclase activity"/>
    <property type="evidence" value="ECO:0007669"/>
    <property type="project" value="UniProtKB-EC"/>
</dbReference>
<evidence type="ECO:0000313" key="8">
    <source>
        <dbReference type="EMBL" id="SPD74550.1"/>
    </source>
</evidence>
<proteinExistence type="inferred from homology"/>
<comment type="caution">
    <text evidence="6">Lacks conserved residue(s) required for the propagation of feature annotation.</text>
</comment>
<feature type="transmembrane region" description="Helical" evidence="6">
    <location>
        <begin position="29"/>
        <end position="49"/>
    </location>
</feature>
<dbReference type="PROSITE" id="PS51794">
    <property type="entry name" value="DAC"/>
    <property type="match status" value="1"/>
</dbReference>
<keyword evidence="6" id="KW-1003">Cell membrane</keyword>
<dbReference type="EMBL" id="OJIN01000157">
    <property type="protein sequence ID" value="SPD74550.1"/>
    <property type="molecule type" value="Genomic_DNA"/>
</dbReference>
<comment type="subunit">
    <text evidence="6">Probably a homodimer.</text>
</comment>
<keyword evidence="6" id="KW-0472">Membrane</keyword>
<dbReference type="PANTHER" id="PTHR34185:SF1">
    <property type="entry name" value="DIADENYLATE CYCLASE"/>
    <property type="match status" value="1"/>
</dbReference>
<comment type="catalytic activity">
    <reaction evidence="1 6">
        <text>2 ATP = 3',3'-c-di-AMP + 2 diphosphate</text>
        <dbReference type="Rhea" id="RHEA:35655"/>
        <dbReference type="ChEBI" id="CHEBI:30616"/>
        <dbReference type="ChEBI" id="CHEBI:33019"/>
        <dbReference type="ChEBI" id="CHEBI:71500"/>
        <dbReference type="EC" id="2.7.7.85"/>
    </reaction>
</comment>
<dbReference type="Gene3D" id="2.170.120.40">
    <property type="entry name" value="YbbR-like domain"/>
    <property type="match status" value="1"/>
</dbReference>
<dbReference type="Gene3D" id="2.170.120.30">
    <property type="match status" value="1"/>
</dbReference>
<keyword evidence="2 6" id="KW-0808">Transferase</keyword>
<evidence type="ECO:0000259" key="7">
    <source>
        <dbReference type="PROSITE" id="PS51794"/>
    </source>
</evidence>
<sequence length="478" mass="52969">MLWSYFSSIRWQDAFDIILNSYILFRLYILFRGTNVFRVITGIVILWFFQRMAFALGLIVTSWVMEGFTAVAALIIIIVFRNEIRSVLQAKNLRAILWDFSYKTGETPIEILVESIFELAKINCGALIVLPGKEDLMEYVRGGIPWNGLISKEMIASIFWHDNPVHDGAAIIQGNQITHVGTILPLSTRENIPSFYGTRHRAAIGLAEFIDALIIVVSEERGEVAVAKDGRIKTVHNGTELKRILQGHVGVSRKKSKYPQREKLEVGGAALASLIFITGVWFSFSQGLDTLTTLKVPVEYMNRNPEMEILDASVDDISVQLRGSGTLIKSLRPEQVQVKIDLSRAVAGSNTFTITQDNITLPPGVFLNMVQPSVVEATLDIPVKKELPIQVDWVGKLPNGISISSVELTPEKIVLVGGKHILDKISTIYTKKVPVNNIDESDTITVSLALTPASLKIDSGSKDKITVKYFVTKTSGNS</sequence>
<dbReference type="Pfam" id="PF02457">
    <property type="entry name" value="DAC"/>
    <property type="match status" value="1"/>
</dbReference>